<name>A0A4R1EYR2_9GAMM</name>
<evidence type="ECO:0000256" key="2">
    <source>
        <dbReference type="ARBA" id="ARBA00023015"/>
    </source>
</evidence>
<dbReference type="PANTHER" id="PTHR43133:SF62">
    <property type="entry name" value="RNA POLYMERASE SIGMA FACTOR SIGZ"/>
    <property type="match status" value="1"/>
</dbReference>
<dbReference type="GO" id="GO:0006352">
    <property type="term" value="P:DNA-templated transcription initiation"/>
    <property type="evidence" value="ECO:0007669"/>
    <property type="project" value="InterPro"/>
</dbReference>
<dbReference type="Pfam" id="PF04542">
    <property type="entry name" value="Sigma70_r2"/>
    <property type="match status" value="1"/>
</dbReference>
<dbReference type="RefSeq" id="WP_165874763.1">
    <property type="nucleotide sequence ID" value="NZ_BAAAFU010000007.1"/>
</dbReference>
<dbReference type="InterPro" id="IPR013324">
    <property type="entry name" value="RNA_pol_sigma_r3/r4-like"/>
</dbReference>
<evidence type="ECO:0000256" key="4">
    <source>
        <dbReference type="ARBA" id="ARBA00023163"/>
    </source>
</evidence>
<dbReference type="SUPFAM" id="SSF88946">
    <property type="entry name" value="Sigma2 domain of RNA polymerase sigma factors"/>
    <property type="match status" value="1"/>
</dbReference>
<dbReference type="Pfam" id="PF08281">
    <property type="entry name" value="Sigma70_r4_2"/>
    <property type="match status" value="1"/>
</dbReference>
<keyword evidence="4" id="KW-0804">Transcription</keyword>
<comment type="similarity">
    <text evidence="1">Belongs to the sigma-70 factor family. ECF subfamily.</text>
</comment>
<keyword evidence="3" id="KW-0731">Sigma factor</keyword>
<dbReference type="InterPro" id="IPR014284">
    <property type="entry name" value="RNA_pol_sigma-70_dom"/>
</dbReference>
<dbReference type="InterPro" id="IPR039425">
    <property type="entry name" value="RNA_pol_sigma-70-like"/>
</dbReference>
<organism evidence="7 8">
    <name type="scientific">Cocleimonas flava</name>
    <dbReference type="NCBI Taxonomy" id="634765"/>
    <lineage>
        <taxon>Bacteria</taxon>
        <taxon>Pseudomonadati</taxon>
        <taxon>Pseudomonadota</taxon>
        <taxon>Gammaproteobacteria</taxon>
        <taxon>Thiotrichales</taxon>
        <taxon>Thiotrichaceae</taxon>
        <taxon>Cocleimonas</taxon>
    </lineage>
</organism>
<proteinExistence type="inferred from homology"/>
<dbReference type="Gene3D" id="1.10.1740.10">
    <property type="match status" value="1"/>
</dbReference>
<reference evidence="7 8" key="1">
    <citation type="submission" date="2019-03" db="EMBL/GenBank/DDBJ databases">
        <title>Genomic Encyclopedia of Type Strains, Phase IV (KMG-IV): sequencing the most valuable type-strain genomes for metagenomic binning, comparative biology and taxonomic classification.</title>
        <authorList>
            <person name="Goeker M."/>
        </authorList>
    </citation>
    <scope>NUCLEOTIDE SEQUENCE [LARGE SCALE GENOMIC DNA]</scope>
    <source>
        <strain evidence="7 8">DSM 24830</strain>
    </source>
</reference>
<dbReference type="InterPro" id="IPR036388">
    <property type="entry name" value="WH-like_DNA-bd_sf"/>
</dbReference>
<protein>
    <submittedName>
        <fullName evidence="7">RNA polymerase sigma-70 factor (ECF subfamily)</fullName>
    </submittedName>
</protein>
<sequence length="215" mass="24677">MSSILYRYEDLYDSQEVVMGQEQDPLSALLNRIKKRDEAAMGELYDSTVKRVYGLAIKIVIKPELAEEVVGDVFMQVWNKTKNFDGKKSTPIAWILMMCRSRALDKLRRERPQLNNNTYELDQNLTPDSDTVTPYTELQGIDISSRIHEALQLLNEKQRLVITLAFYEDMTQTEISEYTGEPIGTVKSNIRRAQLILRETLSRDDFATGGIYGKA</sequence>
<dbReference type="Gene3D" id="1.10.10.10">
    <property type="entry name" value="Winged helix-like DNA-binding domain superfamily/Winged helix DNA-binding domain"/>
    <property type="match status" value="1"/>
</dbReference>
<keyword evidence="8" id="KW-1185">Reference proteome</keyword>
<comment type="caution">
    <text evidence="7">The sequence shown here is derived from an EMBL/GenBank/DDBJ whole genome shotgun (WGS) entry which is preliminary data.</text>
</comment>
<dbReference type="GO" id="GO:0003677">
    <property type="term" value="F:DNA binding"/>
    <property type="evidence" value="ECO:0007669"/>
    <property type="project" value="InterPro"/>
</dbReference>
<gene>
    <name evidence="7" type="ORF">EV695_3909</name>
</gene>
<dbReference type="AlphaFoldDB" id="A0A4R1EYR2"/>
<dbReference type="GO" id="GO:0016987">
    <property type="term" value="F:sigma factor activity"/>
    <property type="evidence" value="ECO:0007669"/>
    <property type="project" value="UniProtKB-KW"/>
</dbReference>
<feature type="domain" description="RNA polymerase sigma factor 70 region 4 type 2" evidence="6">
    <location>
        <begin position="146"/>
        <end position="193"/>
    </location>
</feature>
<feature type="domain" description="RNA polymerase sigma-70 region 2" evidence="5">
    <location>
        <begin position="44"/>
        <end position="111"/>
    </location>
</feature>
<keyword evidence="2" id="KW-0805">Transcription regulation</keyword>
<dbReference type="InterPro" id="IPR007627">
    <property type="entry name" value="RNA_pol_sigma70_r2"/>
</dbReference>
<dbReference type="CDD" id="cd06171">
    <property type="entry name" value="Sigma70_r4"/>
    <property type="match status" value="1"/>
</dbReference>
<dbReference type="PANTHER" id="PTHR43133">
    <property type="entry name" value="RNA POLYMERASE ECF-TYPE SIGMA FACTO"/>
    <property type="match status" value="1"/>
</dbReference>
<dbReference type="InterPro" id="IPR013249">
    <property type="entry name" value="RNA_pol_sigma70_r4_t2"/>
</dbReference>
<evidence type="ECO:0000256" key="1">
    <source>
        <dbReference type="ARBA" id="ARBA00010641"/>
    </source>
</evidence>
<dbReference type="EMBL" id="SMFQ01000005">
    <property type="protein sequence ID" value="TCJ83171.1"/>
    <property type="molecule type" value="Genomic_DNA"/>
</dbReference>
<dbReference type="NCBIfam" id="TIGR02937">
    <property type="entry name" value="sigma70-ECF"/>
    <property type="match status" value="1"/>
</dbReference>
<dbReference type="InterPro" id="IPR013325">
    <property type="entry name" value="RNA_pol_sigma_r2"/>
</dbReference>
<accession>A0A4R1EYR2</accession>
<dbReference type="SUPFAM" id="SSF88659">
    <property type="entry name" value="Sigma3 and sigma4 domains of RNA polymerase sigma factors"/>
    <property type="match status" value="1"/>
</dbReference>
<evidence type="ECO:0000313" key="7">
    <source>
        <dbReference type="EMBL" id="TCJ83171.1"/>
    </source>
</evidence>
<evidence type="ECO:0000259" key="5">
    <source>
        <dbReference type="Pfam" id="PF04542"/>
    </source>
</evidence>
<dbReference type="Proteomes" id="UP000294887">
    <property type="component" value="Unassembled WGS sequence"/>
</dbReference>
<evidence type="ECO:0000313" key="8">
    <source>
        <dbReference type="Proteomes" id="UP000294887"/>
    </source>
</evidence>
<evidence type="ECO:0000256" key="3">
    <source>
        <dbReference type="ARBA" id="ARBA00023082"/>
    </source>
</evidence>
<evidence type="ECO:0000259" key="6">
    <source>
        <dbReference type="Pfam" id="PF08281"/>
    </source>
</evidence>